<protein>
    <submittedName>
        <fullName evidence="4">2-hydroxycyclohexanecarboxyl-CoA dehydrogenase</fullName>
    </submittedName>
</protein>
<keyword evidence="5" id="KW-1185">Reference proteome</keyword>
<keyword evidence="2" id="KW-0560">Oxidoreductase</keyword>
<dbReference type="PROSITE" id="PS00061">
    <property type="entry name" value="ADH_SHORT"/>
    <property type="match status" value="1"/>
</dbReference>
<dbReference type="GO" id="GO:0016616">
    <property type="term" value="F:oxidoreductase activity, acting on the CH-OH group of donors, NAD or NADP as acceptor"/>
    <property type="evidence" value="ECO:0007669"/>
    <property type="project" value="UniProtKB-ARBA"/>
</dbReference>
<comment type="caution">
    <text evidence="4">The sequence shown here is derived from an EMBL/GenBank/DDBJ whole genome shotgun (WGS) entry which is preliminary data.</text>
</comment>
<comment type="similarity">
    <text evidence="1 3">Belongs to the short-chain dehydrogenases/reductases (SDR) family.</text>
</comment>
<dbReference type="PRINTS" id="PR00080">
    <property type="entry name" value="SDRFAMILY"/>
</dbReference>
<sequence length="259" mass="28254">MTQSQPTQSSKEEESMSVKDKVIIITGASSGIGAATVRALAKKHAKLVIGARRLDRLNELKDEFPDEEIIPQKVDVTDYDQVKALVKTAMDNFSRIDVLYNNAGVMPVNALNKLARDEWKQILDVNVMGVLNGIAAVLPIMEKKQSGHILATDSVAGHVVVPDHVVYNGSKFAVRAIMEGLRQEEHDKNIRTSIVSPGAVATELYNSINDPKNCQDEINGENSIGLTADNIASAIVYAIDAPDNMDVNEILIRPIKQDV</sequence>
<organism evidence="4 5">
    <name type="scientific">Companilactobacillus versmoldensis DSM 14857 = KCTC 3814</name>
    <dbReference type="NCBI Taxonomy" id="1423815"/>
    <lineage>
        <taxon>Bacteria</taxon>
        <taxon>Bacillati</taxon>
        <taxon>Bacillota</taxon>
        <taxon>Bacilli</taxon>
        <taxon>Lactobacillales</taxon>
        <taxon>Lactobacillaceae</taxon>
        <taxon>Companilactobacillus</taxon>
    </lineage>
</organism>
<dbReference type="Pfam" id="PF00106">
    <property type="entry name" value="adh_short"/>
    <property type="match status" value="1"/>
</dbReference>
<dbReference type="PANTHER" id="PTHR43115">
    <property type="entry name" value="DEHYDROGENASE/REDUCTASE SDR FAMILY MEMBER 11"/>
    <property type="match status" value="1"/>
</dbReference>
<dbReference type="PATRIC" id="fig|1423815.3.peg.562"/>
<gene>
    <name evidence="4" type="ORF">FC27_GL000554</name>
</gene>
<evidence type="ECO:0000313" key="4">
    <source>
        <dbReference type="EMBL" id="KRL66413.1"/>
    </source>
</evidence>
<dbReference type="PANTHER" id="PTHR43115:SF4">
    <property type="entry name" value="DEHYDROGENASE_REDUCTASE SDR FAMILY MEMBER 11"/>
    <property type="match status" value="1"/>
</dbReference>
<dbReference type="InterPro" id="IPR002347">
    <property type="entry name" value="SDR_fam"/>
</dbReference>
<dbReference type="EMBL" id="AZFA01000014">
    <property type="protein sequence ID" value="KRL66413.1"/>
    <property type="molecule type" value="Genomic_DNA"/>
</dbReference>
<name>A0A0R1SB33_9LACO</name>
<dbReference type="InterPro" id="IPR020904">
    <property type="entry name" value="Sc_DH/Rdtase_CS"/>
</dbReference>
<dbReference type="STRING" id="1423815.FC27_GL000554"/>
<dbReference type="InterPro" id="IPR036291">
    <property type="entry name" value="NAD(P)-bd_dom_sf"/>
</dbReference>
<reference evidence="4 5" key="1">
    <citation type="journal article" date="2015" name="Genome Announc.">
        <title>Expanding the biotechnology potential of lactobacilli through comparative genomics of 213 strains and associated genera.</title>
        <authorList>
            <person name="Sun Z."/>
            <person name="Harris H.M."/>
            <person name="McCann A."/>
            <person name="Guo C."/>
            <person name="Argimon S."/>
            <person name="Zhang W."/>
            <person name="Yang X."/>
            <person name="Jeffery I.B."/>
            <person name="Cooney J.C."/>
            <person name="Kagawa T.F."/>
            <person name="Liu W."/>
            <person name="Song Y."/>
            <person name="Salvetti E."/>
            <person name="Wrobel A."/>
            <person name="Rasinkangas P."/>
            <person name="Parkhill J."/>
            <person name="Rea M.C."/>
            <person name="O'Sullivan O."/>
            <person name="Ritari J."/>
            <person name="Douillard F.P."/>
            <person name="Paul Ross R."/>
            <person name="Yang R."/>
            <person name="Briner A.E."/>
            <person name="Felis G.E."/>
            <person name="de Vos W.M."/>
            <person name="Barrangou R."/>
            <person name="Klaenhammer T.R."/>
            <person name="Caufield P.W."/>
            <person name="Cui Y."/>
            <person name="Zhang H."/>
            <person name="O'Toole P.W."/>
        </authorList>
    </citation>
    <scope>NUCLEOTIDE SEQUENCE [LARGE SCALE GENOMIC DNA]</scope>
    <source>
        <strain evidence="4 5">DSM 14857</strain>
    </source>
</reference>
<dbReference type="FunFam" id="3.40.50.720:FF:000047">
    <property type="entry name" value="NADP-dependent L-serine/L-allo-threonine dehydrogenase"/>
    <property type="match status" value="1"/>
</dbReference>
<dbReference type="eggNOG" id="COG4221">
    <property type="taxonomic scope" value="Bacteria"/>
</dbReference>
<evidence type="ECO:0000313" key="5">
    <source>
        <dbReference type="Proteomes" id="UP000051647"/>
    </source>
</evidence>
<dbReference type="PRINTS" id="PR00081">
    <property type="entry name" value="GDHRDH"/>
</dbReference>
<evidence type="ECO:0000256" key="3">
    <source>
        <dbReference type="RuleBase" id="RU000363"/>
    </source>
</evidence>
<dbReference type="Gene3D" id="3.40.50.720">
    <property type="entry name" value="NAD(P)-binding Rossmann-like Domain"/>
    <property type="match status" value="1"/>
</dbReference>
<dbReference type="AlphaFoldDB" id="A0A0R1SB33"/>
<proteinExistence type="inferred from homology"/>
<dbReference type="SUPFAM" id="SSF51735">
    <property type="entry name" value="NAD(P)-binding Rossmann-fold domains"/>
    <property type="match status" value="1"/>
</dbReference>
<evidence type="ECO:0000256" key="1">
    <source>
        <dbReference type="ARBA" id="ARBA00006484"/>
    </source>
</evidence>
<evidence type="ECO:0000256" key="2">
    <source>
        <dbReference type="ARBA" id="ARBA00023002"/>
    </source>
</evidence>
<dbReference type="Proteomes" id="UP000051647">
    <property type="component" value="Unassembled WGS sequence"/>
</dbReference>
<accession>A0A0R1SB33</accession>